<dbReference type="PANTHER" id="PTHR21137:SF35">
    <property type="entry name" value="ODORANT RECEPTOR 19A-RELATED"/>
    <property type="match status" value="1"/>
</dbReference>
<comment type="subcellular location">
    <subcellularLocation>
        <location evidence="1 10">Cell membrane</location>
        <topology evidence="1 10">Multi-pass membrane protein</topology>
    </subcellularLocation>
</comment>
<evidence type="ECO:0000256" key="1">
    <source>
        <dbReference type="ARBA" id="ARBA00004651"/>
    </source>
</evidence>
<evidence type="ECO:0000256" key="4">
    <source>
        <dbReference type="ARBA" id="ARBA00022692"/>
    </source>
</evidence>
<keyword evidence="7 10" id="KW-0472">Membrane</keyword>
<evidence type="ECO:0000313" key="11">
    <source>
        <dbReference type="EMBL" id="AJO62226.1"/>
    </source>
</evidence>
<accession>A0A0C5D1I7</accession>
<keyword evidence="3 10" id="KW-0716">Sensory transduction</keyword>
<keyword evidence="9 10" id="KW-0807">Transducer</keyword>
<keyword evidence="8 10" id="KW-0675">Receptor</keyword>
<dbReference type="GO" id="GO:0005549">
    <property type="term" value="F:odorant binding"/>
    <property type="evidence" value="ECO:0007669"/>
    <property type="project" value="InterPro"/>
</dbReference>
<dbReference type="Pfam" id="PF02949">
    <property type="entry name" value="7tm_6"/>
    <property type="match status" value="1"/>
</dbReference>
<name>A0A0C5D1I7_TENMO</name>
<keyword evidence="4 10" id="KW-0812">Transmembrane</keyword>
<feature type="transmembrane region" description="Helical" evidence="10">
    <location>
        <begin position="256"/>
        <end position="276"/>
    </location>
</feature>
<protein>
    <recommendedName>
        <fullName evidence="10">Odorant receptor</fullName>
    </recommendedName>
</protein>
<evidence type="ECO:0000256" key="3">
    <source>
        <dbReference type="ARBA" id="ARBA00022606"/>
    </source>
</evidence>
<feature type="transmembrane region" description="Helical" evidence="10">
    <location>
        <begin position="282"/>
        <end position="304"/>
    </location>
</feature>
<dbReference type="InterPro" id="IPR004117">
    <property type="entry name" value="7tm6_olfct_rcpt"/>
</dbReference>
<evidence type="ECO:0000256" key="10">
    <source>
        <dbReference type="RuleBase" id="RU351113"/>
    </source>
</evidence>
<organism evidence="11">
    <name type="scientific">Tenebrio molitor</name>
    <name type="common">Yellow mealworm beetle</name>
    <dbReference type="NCBI Taxonomy" id="7067"/>
    <lineage>
        <taxon>Eukaryota</taxon>
        <taxon>Metazoa</taxon>
        <taxon>Ecdysozoa</taxon>
        <taxon>Arthropoda</taxon>
        <taxon>Hexapoda</taxon>
        <taxon>Insecta</taxon>
        <taxon>Pterygota</taxon>
        <taxon>Neoptera</taxon>
        <taxon>Endopterygota</taxon>
        <taxon>Coleoptera</taxon>
        <taxon>Polyphaga</taxon>
        <taxon>Cucujiformia</taxon>
        <taxon>Tenebrionidae</taxon>
        <taxon>Tenebrio</taxon>
    </lineage>
</organism>
<feature type="transmembrane region" description="Helical" evidence="10">
    <location>
        <begin position="126"/>
        <end position="145"/>
    </location>
</feature>
<reference evidence="11" key="1">
    <citation type="journal article" date="2015" name="Comp. Biochem. Physiol. Part D Genomics Proteomics">
        <title>Identification of candidate chemosensory genes in the antennal transcriptome of Tenebrio molitor (Coleoptera: Tenebrionidae).</title>
        <authorList>
            <person name="Liu S."/>
            <person name="Rao X.J."/>
            <person name="Li M.Y."/>
            <person name="Feng M.F."/>
            <person name="He M.Z."/>
            <person name="Li S.G."/>
        </authorList>
    </citation>
    <scope>NUCLEOTIDE SEQUENCE</scope>
    <source>
        <strain evidence="11">AAU-P</strain>
    </source>
</reference>
<dbReference type="EMBL" id="KP296762">
    <property type="protein sequence ID" value="AJO62226.1"/>
    <property type="molecule type" value="mRNA"/>
</dbReference>
<feature type="transmembrane region" description="Helical" evidence="10">
    <location>
        <begin position="73"/>
        <end position="92"/>
    </location>
</feature>
<feature type="transmembrane region" description="Helical" evidence="10">
    <location>
        <begin position="36"/>
        <end position="61"/>
    </location>
</feature>
<evidence type="ECO:0000256" key="6">
    <source>
        <dbReference type="ARBA" id="ARBA00022989"/>
    </source>
</evidence>
<evidence type="ECO:0000256" key="8">
    <source>
        <dbReference type="ARBA" id="ARBA00023170"/>
    </source>
</evidence>
<feature type="transmembrane region" description="Helical" evidence="10">
    <location>
        <begin position="409"/>
        <end position="433"/>
    </location>
</feature>
<evidence type="ECO:0000256" key="9">
    <source>
        <dbReference type="ARBA" id="ARBA00023224"/>
    </source>
</evidence>
<dbReference type="GO" id="GO:0004984">
    <property type="term" value="F:olfactory receptor activity"/>
    <property type="evidence" value="ECO:0007669"/>
    <property type="project" value="InterPro"/>
</dbReference>
<dbReference type="GO" id="GO:0005886">
    <property type="term" value="C:plasma membrane"/>
    <property type="evidence" value="ECO:0007669"/>
    <property type="project" value="UniProtKB-SubCell"/>
</dbReference>
<keyword evidence="2" id="KW-1003">Cell membrane</keyword>
<keyword evidence="6 10" id="KW-1133">Transmembrane helix</keyword>
<evidence type="ECO:0000256" key="7">
    <source>
        <dbReference type="ARBA" id="ARBA00023136"/>
    </source>
</evidence>
<keyword evidence="5 10" id="KW-0552">Olfaction</keyword>
<dbReference type="AlphaFoldDB" id="A0A0C5D1I7"/>
<evidence type="ECO:0000256" key="2">
    <source>
        <dbReference type="ARBA" id="ARBA00022475"/>
    </source>
</evidence>
<sequence>MSLLQEYDLRNVFQTERSLLTFSGFYPRRDKKYSSLYIFSASVNLLCSYLQLLSMLGQMVVDKNNLSKLTDTLLFFMTHFAFLCKLTNFGYYRWHLLVVEDSLIDAVFYEICHTELLKSKVQSCKLVARIFRILCILCIIFYAVIPCLGEERVLPLPGWLPYDTTKYYYETVFFQLLSICISAYNNSSIDILTWKLITIASAQFDILKENLKNIFYKSEGEDDTKLIEICFKNCVKHHNEIINLVNSIEFIFSKGIFLQFFASVIIICFTGFQMIVVPIPSIEFTFLIMYLSCMMCQVAMYCWYGHDVMMTSDEIGQYCYISNWYESNIEIRKSMIIFWERAKKPVTLTAGNFVTLSLTTLTGVSNKQIKRVVYTTNIFVSFHMQDLGKHLLNIKSNLKNLQKLNTDNLVYFSDTTIIIFIFRCFATFVQRFLKCSAVAEMWR</sequence>
<proteinExistence type="evidence at transcript level"/>
<dbReference type="GO" id="GO:0007165">
    <property type="term" value="P:signal transduction"/>
    <property type="evidence" value="ECO:0007669"/>
    <property type="project" value="UniProtKB-KW"/>
</dbReference>
<dbReference type="PANTHER" id="PTHR21137">
    <property type="entry name" value="ODORANT RECEPTOR"/>
    <property type="match status" value="1"/>
</dbReference>
<comment type="similarity">
    <text evidence="10">Belongs to the insect chemoreceptor superfamily. Heteromeric odorant receptor channel (TC 1.A.69) family.</text>
</comment>
<evidence type="ECO:0000256" key="5">
    <source>
        <dbReference type="ARBA" id="ARBA00022725"/>
    </source>
</evidence>
<feature type="transmembrane region" description="Helical" evidence="10">
    <location>
        <begin position="167"/>
        <end position="185"/>
    </location>
</feature>